<dbReference type="SUPFAM" id="SSF53474">
    <property type="entry name" value="alpha/beta-Hydrolases"/>
    <property type="match status" value="1"/>
</dbReference>
<protein>
    <submittedName>
        <fullName evidence="6">Epoxide hydrolase</fullName>
    </submittedName>
</protein>
<dbReference type="PANTHER" id="PTHR21661">
    <property type="entry name" value="EPOXIDE HYDROLASE 1-RELATED"/>
    <property type="match status" value="1"/>
</dbReference>
<dbReference type="GO" id="GO:0004301">
    <property type="term" value="F:epoxide hydrolase activity"/>
    <property type="evidence" value="ECO:0007669"/>
    <property type="project" value="TreeGrafter"/>
</dbReference>
<dbReference type="AlphaFoldDB" id="A0A4U1GGT7"/>
<proteinExistence type="inferred from homology"/>
<feature type="active site" description="Proton acceptor" evidence="4">
    <location>
        <position position="392"/>
    </location>
</feature>
<gene>
    <name evidence="6" type="ORF">FBD94_07620</name>
</gene>
<name>A0A4U1GGT7_9SPHI</name>
<feature type="active site" description="Proton donor" evidence="4">
    <location>
        <position position="340"/>
    </location>
</feature>
<evidence type="ECO:0000256" key="1">
    <source>
        <dbReference type="ARBA" id="ARBA00010088"/>
    </source>
</evidence>
<dbReference type="PRINTS" id="PR00412">
    <property type="entry name" value="EPOXHYDRLASE"/>
</dbReference>
<evidence type="ECO:0000256" key="2">
    <source>
        <dbReference type="ARBA" id="ARBA00022797"/>
    </source>
</evidence>
<dbReference type="EMBL" id="SWDX01000003">
    <property type="protein sequence ID" value="TKC62093.1"/>
    <property type="molecule type" value="Genomic_DNA"/>
</dbReference>
<accession>A0A4U1GGT7</accession>
<evidence type="ECO:0000259" key="5">
    <source>
        <dbReference type="Pfam" id="PF06441"/>
    </source>
</evidence>
<dbReference type="InterPro" id="IPR029058">
    <property type="entry name" value="AB_hydrolase_fold"/>
</dbReference>
<feature type="domain" description="Epoxide hydrolase N-terminal" evidence="5">
    <location>
        <begin position="28"/>
        <end position="131"/>
    </location>
</feature>
<dbReference type="Gene3D" id="3.40.50.1820">
    <property type="entry name" value="alpha/beta hydrolase"/>
    <property type="match status" value="1"/>
</dbReference>
<evidence type="ECO:0000313" key="7">
    <source>
        <dbReference type="Proteomes" id="UP000309594"/>
    </source>
</evidence>
<evidence type="ECO:0000256" key="4">
    <source>
        <dbReference type="PIRSR" id="PIRSR001112-1"/>
    </source>
</evidence>
<dbReference type="PIRSF" id="PIRSF001112">
    <property type="entry name" value="Epoxide_hydrolase"/>
    <property type="match status" value="1"/>
</dbReference>
<dbReference type="InterPro" id="IPR010497">
    <property type="entry name" value="Epoxide_hydro_N"/>
</dbReference>
<dbReference type="Pfam" id="PF06441">
    <property type="entry name" value="EHN"/>
    <property type="match status" value="1"/>
</dbReference>
<dbReference type="InterPro" id="IPR016292">
    <property type="entry name" value="Epoxide_hydrolase"/>
</dbReference>
<comment type="caution">
    <text evidence="6">The sequence shown here is derived from an EMBL/GenBank/DDBJ whole genome shotgun (WGS) entry which is preliminary data.</text>
</comment>
<keyword evidence="3 6" id="KW-0378">Hydrolase</keyword>
<reference evidence="6 7" key="1">
    <citation type="submission" date="2019-04" db="EMBL/GenBank/DDBJ databases">
        <title>Pedobacter sp. RP-1-16 sp. nov., isolated from Arctic soil.</title>
        <authorList>
            <person name="Dahal R.H."/>
            <person name="Kim D.-U."/>
        </authorList>
    </citation>
    <scope>NUCLEOTIDE SEQUENCE [LARGE SCALE GENOMIC DNA]</scope>
    <source>
        <strain evidence="6 7">RP-1-16</strain>
    </source>
</reference>
<dbReference type="InterPro" id="IPR000639">
    <property type="entry name" value="Epox_hydrolase-like"/>
</dbReference>
<dbReference type="PANTHER" id="PTHR21661:SF35">
    <property type="entry name" value="EPOXIDE HYDROLASE"/>
    <property type="match status" value="1"/>
</dbReference>
<evidence type="ECO:0000256" key="3">
    <source>
        <dbReference type="ARBA" id="ARBA00022801"/>
    </source>
</evidence>
<feature type="active site" description="Nucleophile" evidence="4">
    <location>
        <position position="202"/>
    </location>
</feature>
<keyword evidence="2" id="KW-0058">Aromatic hydrocarbons catabolism</keyword>
<dbReference type="Proteomes" id="UP000309594">
    <property type="component" value="Unassembled WGS sequence"/>
</dbReference>
<evidence type="ECO:0000313" key="6">
    <source>
        <dbReference type="EMBL" id="TKC62093.1"/>
    </source>
</evidence>
<dbReference type="GO" id="GO:0097176">
    <property type="term" value="P:epoxide metabolic process"/>
    <property type="evidence" value="ECO:0007669"/>
    <property type="project" value="TreeGrafter"/>
</dbReference>
<organism evidence="6 7">
    <name type="scientific">Pedobacter hiemivivus</name>
    <dbReference type="NCBI Taxonomy" id="2530454"/>
    <lineage>
        <taxon>Bacteria</taxon>
        <taxon>Pseudomonadati</taxon>
        <taxon>Bacteroidota</taxon>
        <taxon>Sphingobacteriia</taxon>
        <taxon>Sphingobacteriales</taxon>
        <taxon>Sphingobacteriaceae</taxon>
        <taxon>Pedobacter</taxon>
    </lineage>
</organism>
<sequence>MTPKYRLEIITVENTNDNIDPTESTQIIRPFQFQAAQADLDDLKRRILAAKFPEKETVTDNSQGVPLVTIEAIATYWANNYDWHKIEAKLNSYSQFITEIDGLDIHFIHVKSKHENALPVIITHGWPGTIMHNLKIIDPLTNPTAYGGKAEDAFHVVIPSLPGFGFSGKPTTTGWGPDRIGRAWVTLMNRLGYDKFFAQGGDWGAIITEIMAAESPDKLLGIHTNMPNAVPADLDTAAFSGAPTPSGLSAEEKGAYERLSFTYKNVNYAYYMRSRPQTLVGLADSPVGMVAFMVDFDPRGLLLIERLFAGVSEGLSRDDVLDNFTLFWLTNTAVSAARIYWENKFSFFVPKGVSIPVAVSVYPDEIYPAPRTWVEKAYFNLIYYNKVPKGGHFPAWEQPKLFIEELRAAFKSLRKEIKKAI</sequence>
<comment type="similarity">
    <text evidence="1">Belongs to the peptidase S33 family.</text>
</comment>